<evidence type="ECO:0000256" key="3">
    <source>
        <dbReference type="SAM" id="MobiDB-lite"/>
    </source>
</evidence>
<dbReference type="PROSITE" id="PS50001">
    <property type="entry name" value="SH2"/>
    <property type="match status" value="1"/>
</dbReference>
<feature type="compositionally biased region" description="Polar residues" evidence="3">
    <location>
        <begin position="503"/>
        <end position="514"/>
    </location>
</feature>
<keyword evidence="7" id="KW-1185">Reference proteome</keyword>
<feature type="compositionally biased region" description="Polar residues" evidence="3">
    <location>
        <begin position="478"/>
        <end position="487"/>
    </location>
</feature>
<evidence type="ECO:0000259" key="5">
    <source>
        <dbReference type="PROSITE" id="PS50001"/>
    </source>
</evidence>
<dbReference type="InterPro" id="IPR036860">
    <property type="entry name" value="SH2_dom_sf"/>
</dbReference>
<evidence type="ECO:0000313" key="6">
    <source>
        <dbReference type="Ensembl" id="ENSCCNP00000025043.1"/>
    </source>
</evidence>
<feature type="compositionally biased region" description="Polar residues" evidence="3">
    <location>
        <begin position="123"/>
        <end position="148"/>
    </location>
</feature>
<protein>
    <submittedName>
        <fullName evidence="8">SHC-transforming protein 4</fullName>
    </submittedName>
</protein>
<dbReference type="GO" id="GO:0007169">
    <property type="term" value="P:cell surface receptor protein tyrosine kinase signaling pathway"/>
    <property type="evidence" value="ECO:0007669"/>
    <property type="project" value="TreeGrafter"/>
</dbReference>
<feature type="region of interest" description="Disordered" evidence="3">
    <location>
        <begin position="120"/>
        <end position="177"/>
    </location>
</feature>
<dbReference type="AlphaFoldDB" id="A0A8C0XAP4"/>
<evidence type="ECO:0000256" key="2">
    <source>
        <dbReference type="PROSITE-ProRule" id="PRU00191"/>
    </source>
</evidence>
<dbReference type="PANTHER" id="PTHR10337">
    <property type="entry name" value="SHC TRANSFORMING PROTEIN"/>
    <property type="match status" value="1"/>
</dbReference>
<dbReference type="SMART" id="SM00462">
    <property type="entry name" value="PTB"/>
    <property type="match status" value="1"/>
</dbReference>
<gene>
    <name evidence="6 8" type="primary">Shc4</name>
</gene>
<dbReference type="CDD" id="cd09925">
    <property type="entry name" value="SH2_SHC"/>
    <property type="match status" value="1"/>
</dbReference>
<dbReference type="PANTHER" id="PTHR10337:SF12">
    <property type="entry name" value="SHC-TRANSFORMING PROTEIN 4"/>
    <property type="match status" value="1"/>
</dbReference>
<evidence type="ECO:0000313" key="8">
    <source>
        <dbReference type="RefSeq" id="XP_020016137.1"/>
    </source>
</evidence>
<feature type="region of interest" description="Disordered" evidence="3">
    <location>
        <begin position="39"/>
        <end position="64"/>
    </location>
</feature>
<dbReference type="InterPro" id="IPR051235">
    <property type="entry name" value="CEP152/SHC-Transforming"/>
</dbReference>
<evidence type="ECO:0000313" key="7">
    <source>
        <dbReference type="Proteomes" id="UP001732720"/>
    </source>
</evidence>
<reference evidence="6" key="1">
    <citation type="submission" date="2023-09" db="UniProtKB">
        <authorList>
            <consortium name="Ensembl"/>
        </authorList>
    </citation>
    <scope>IDENTIFICATION</scope>
</reference>
<feature type="domain" description="PID" evidence="4">
    <location>
        <begin position="190"/>
        <end position="350"/>
    </location>
</feature>
<dbReference type="SUPFAM" id="SSF55550">
    <property type="entry name" value="SH2 domain"/>
    <property type="match status" value="1"/>
</dbReference>
<dbReference type="InterPro" id="IPR011993">
    <property type="entry name" value="PH-like_dom_sf"/>
</dbReference>
<dbReference type="Gene3D" id="2.30.29.30">
    <property type="entry name" value="Pleckstrin-homology domain (PH domain)/Phosphotyrosine-binding domain (PTB)"/>
    <property type="match status" value="1"/>
</dbReference>
<dbReference type="PRINTS" id="PR00629">
    <property type="entry name" value="SHCPIDOMAIN"/>
</dbReference>
<feature type="region of interest" description="Disordered" evidence="3">
    <location>
        <begin position="478"/>
        <end position="515"/>
    </location>
</feature>
<dbReference type="KEGG" id="ccan:109684252"/>
<dbReference type="InterPro" id="IPR006019">
    <property type="entry name" value="PID_Shc-like"/>
</dbReference>
<dbReference type="PRINTS" id="PR00401">
    <property type="entry name" value="SH2DOMAIN"/>
</dbReference>
<dbReference type="PROSITE" id="PS01179">
    <property type="entry name" value="PID"/>
    <property type="match status" value="1"/>
</dbReference>
<dbReference type="Proteomes" id="UP001732720">
    <property type="component" value="Chromosome 2"/>
</dbReference>
<dbReference type="Pfam" id="PF00640">
    <property type="entry name" value="PID"/>
    <property type="match status" value="1"/>
</dbReference>
<dbReference type="Ensembl" id="ENSCCNT00000031881.1">
    <property type="protein sequence ID" value="ENSCCNP00000025043.1"/>
    <property type="gene ID" value="ENSCCNG00000024466.1"/>
</dbReference>
<keyword evidence="1 2" id="KW-0727">SH2 domain</keyword>
<evidence type="ECO:0000256" key="1">
    <source>
        <dbReference type="ARBA" id="ARBA00022999"/>
    </source>
</evidence>
<dbReference type="GO" id="GO:0030971">
    <property type="term" value="F:receptor tyrosine kinase binding"/>
    <property type="evidence" value="ECO:0007669"/>
    <property type="project" value="TreeGrafter"/>
</dbReference>
<evidence type="ECO:0000259" key="4">
    <source>
        <dbReference type="PROSITE" id="PS01179"/>
    </source>
</evidence>
<dbReference type="SMART" id="SM00252">
    <property type="entry name" value="SH2"/>
    <property type="match status" value="1"/>
</dbReference>
<dbReference type="FunFam" id="3.30.505.10:FF:000005">
    <property type="entry name" value="SHC-transforming protein 1 isoform 3"/>
    <property type="match status" value="1"/>
</dbReference>
<accession>A0A8C0XAP4</accession>
<dbReference type="OrthoDB" id="9938362at2759"/>
<dbReference type="InterPro" id="IPR000980">
    <property type="entry name" value="SH2"/>
</dbReference>
<reference evidence="8" key="2">
    <citation type="submission" date="2025-04" db="UniProtKB">
        <authorList>
            <consortium name="RefSeq"/>
        </authorList>
    </citation>
    <scope>IDENTIFICATION</scope>
    <source>
        <tissue evidence="8">Leukocyte</tissue>
    </source>
</reference>
<feature type="compositionally biased region" description="Pro residues" evidence="3">
    <location>
        <begin position="157"/>
        <end position="172"/>
    </location>
</feature>
<dbReference type="GeneID" id="109684252"/>
<dbReference type="InterPro" id="IPR006020">
    <property type="entry name" value="PTB/PI_dom"/>
</dbReference>
<dbReference type="Gene3D" id="3.30.505.10">
    <property type="entry name" value="SH2 domain"/>
    <property type="match status" value="1"/>
</dbReference>
<name>A0A8C0XAP4_CASCN</name>
<dbReference type="Pfam" id="PF00017">
    <property type="entry name" value="SH2"/>
    <property type="match status" value="1"/>
</dbReference>
<dbReference type="CTD" id="399694"/>
<proteinExistence type="predicted"/>
<sequence length="630" mass="68858">MRERGQDSLAGVVLYVGLFGHPGMLHRAKYSRFRNESITSLDEGSPGGGSVGNKGSPQPPYPALAAHLPAEDATLPTQESPTPLCTLIPRMASMKLANPATLLSLKNFCLGAKEVPRLKLQESQDPASSKPASPETSQSRTGSETTLQPDLMGPRATPLPPDACPLPGPGEPNPRSREDRHFLQCLLGTGMNYRVRYMGCIEVLQSMRSLDFGMRTQVTREAISRLCEAVPGANGAIKKRKAPVKFLSTVLGKSNLQFSGMNIRLTISTCSLTLMNLDNQQIIANHHMQSISFASGGDPDTTDYVAYVAKDPVNQRACHILECRNGMAQDVIGTIGQAFELRFKQYLKNPSLTTSCESEEVHIDGHAEEREDHEYYNEIPGKQPPAGGVSDVRVKVQTTEQMAYCPIQCEKLCYLPGNSKCSSVYENCLEQSRVIGNSHERGVQSQRDVSLMKHMCRVDLFDDPCYINTQALQSTLGSARNQSSAQPLGSPWHLGKAPETVQPGATAQPASSHSLPHIKQQLWNEECYHGKLSRKAAESLLVKDGDFLVRESTTSPGQYVLSGLQGGQAKHLLLVDPEGKVRTKDHVFDSVGHLIRYHMDNSLPIVSSGSEVSLKQPVRKDNTGLLHSKK</sequence>
<dbReference type="RefSeq" id="XP_020016137.1">
    <property type="nucleotide sequence ID" value="XM_020160548.1"/>
</dbReference>
<organism evidence="6">
    <name type="scientific">Castor canadensis</name>
    <name type="common">American beaver</name>
    <dbReference type="NCBI Taxonomy" id="51338"/>
    <lineage>
        <taxon>Eukaryota</taxon>
        <taxon>Metazoa</taxon>
        <taxon>Chordata</taxon>
        <taxon>Craniata</taxon>
        <taxon>Vertebrata</taxon>
        <taxon>Euteleostomi</taxon>
        <taxon>Mammalia</taxon>
        <taxon>Eutheria</taxon>
        <taxon>Euarchontoglires</taxon>
        <taxon>Glires</taxon>
        <taxon>Rodentia</taxon>
        <taxon>Castorimorpha</taxon>
        <taxon>Castoridae</taxon>
        <taxon>Castor</taxon>
    </lineage>
</organism>
<feature type="domain" description="SH2" evidence="5">
    <location>
        <begin position="527"/>
        <end position="618"/>
    </location>
</feature>
<dbReference type="FunFam" id="2.30.29.30:FF:000036">
    <property type="entry name" value="SHC-transforming protein 1 isoform 3"/>
    <property type="match status" value="1"/>
</dbReference>
<dbReference type="GO" id="GO:0035556">
    <property type="term" value="P:intracellular signal transduction"/>
    <property type="evidence" value="ECO:0007669"/>
    <property type="project" value="InterPro"/>
</dbReference>
<dbReference type="SUPFAM" id="SSF50729">
    <property type="entry name" value="PH domain-like"/>
    <property type="match status" value="1"/>
</dbReference>
<dbReference type="CDD" id="cd01209">
    <property type="entry name" value="PTB_Shc"/>
    <property type="match status" value="1"/>
</dbReference>
<dbReference type="InterPro" id="IPR035676">
    <property type="entry name" value="SHC_SH2"/>
</dbReference>
<dbReference type="GO" id="GO:0005886">
    <property type="term" value="C:plasma membrane"/>
    <property type="evidence" value="ECO:0007669"/>
    <property type="project" value="TreeGrafter"/>
</dbReference>